<dbReference type="EMBL" id="JBBNAG010000007">
    <property type="protein sequence ID" value="KAK9119328.1"/>
    <property type="molecule type" value="Genomic_DNA"/>
</dbReference>
<dbReference type="AlphaFoldDB" id="A0AAP0IQW1"/>
<organism evidence="1 2">
    <name type="scientific">Stephania cephalantha</name>
    <dbReference type="NCBI Taxonomy" id="152367"/>
    <lineage>
        <taxon>Eukaryota</taxon>
        <taxon>Viridiplantae</taxon>
        <taxon>Streptophyta</taxon>
        <taxon>Embryophyta</taxon>
        <taxon>Tracheophyta</taxon>
        <taxon>Spermatophyta</taxon>
        <taxon>Magnoliopsida</taxon>
        <taxon>Ranunculales</taxon>
        <taxon>Menispermaceae</taxon>
        <taxon>Menispermoideae</taxon>
        <taxon>Cissampelideae</taxon>
        <taxon>Stephania</taxon>
    </lineage>
</organism>
<protein>
    <submittedName>
        <fullName evidence="1">Uncharacterized protein</fullName>
    </submittedName>
</protein>
<reference evidence="1 2" key="1">
    <citation type="submission" date="2024-01" db="EMBL/GenBank/DDBJ databases">
        <title>Genome assemblies of Stephania.</title>
        <authorList>
            <person name="Yang L."/>
        </authorList>
    </citation>
    <scope>NUCLEOTIDE SEQUENCE [LARGE SCALE GENOMIC DNA]</scope>
    <source>
        <strain evidence="1">JXDWG</strain>
        <tissue evidence="1">Leaf</tissue>
    </source>
</reference>
<evidence type="ECO:0000313" key="2">
    <source>
        <dbReference type="Proteomes" id="UP001419268"/>
    </source>
</evidence>
<proteinExistence type="predicted"/>
<name>A0AAP0IQW1_9MAGN</name>
<dbReference type="Proteomes" id="UP001419268">
    <property type="component" value="Unassembled WGS sequence"/>
</dbReference>
<accession>A0AAP0IQW1</accession>
<keyword evidence="2" id="KW-1185">Reference proteome</keyword>
<comment type="caution">
    <text evidence="1">The sequence shown here is derived from an EMBL/GenBank/DDBJ whole genome shotgun (WGS) entry which is preliminary data.</text>
</comment>
<sequence length="90" mass="10050">MATLERSDGLALTERFRGFARSTHRRRDLLHSPSAVSGDGCRLTLSHHCFCSRESIFVRGAHGNLEKRDFGGLKVKGLHQACFAHAKRLC</sequence>
<gene>
    <name evidence="1" type="ORF">Scep_017421</name>
</gene>
<evidence type="ECO:0000313" key="1">
    <source>
        <dbReference type="EMBL" id="KAK9119328.1"/>
    </source>
</evidence>